<evidence type="ECO:0000256" key="2">
    <source>
        <dbReference type="ARBA" id="ARBA00007613"/>
    </source>
</evidence>
<name>A0A158M8H9_9BORD</name>
<evidence type="ECO:0000256" key="4">
    <source>
        <dbReference type="ARBA" id="ARBA00022452"/>
    </source>
</evidence>
<dbReference type="GO" id="GO:0015288">
    <property type="term" value="F:porin activity"/>
    <property type="evidence" value="ECO:0007669"/>
    <property type="project" value="TreeGrafter"/>
</dbReference>
<dbReference type="InterPro" id="IPR010130">
    <property type="entry name" value="T1SS_OMP_TolC"/>
</dbReference>
<evidence type="ECO:0000256" key="8">
    <source>
        <dbReference type="SAM" id="SignalP"/>
    </source>
</evidence>
<comment type="subcellular location">
    <subcellularLocation>
        <location evidence="1">Cell outer membrane</location>
    </subcellularLocation>
</comment>
<gene>
    <name evidence="9" type="ORF">L497_3590</name>
</gene>
<dbReference type="Proteomes" id="UP000026682">
    <property type="component" value="Unassembled WGS sequence"/>
</dbReference>
<protein>
    <submittedName>
        <fullName evidence="9">Type I secretion outer membrane protein, TolC family</fullName>
    </submittedName>
</protein>
<keyword evidence="7" id="KW-0998">Cell outer membrane</keyword>
<evidence type="ECO:0000256" key="7">
    <source>
        <dbReference type="ARBA" id="ARBA00023237"/>
    </source>
</evidence>
<evidence type="ECO:0000313" key="10">
    <source>
        <dbReference type="Proteomes" id="UP000026682"/>
    </source>
</evidence>
<evidence type="ECO:0000256" key="5">
    <source>
        <dbReference type="ARBA" id="ARBA00022692"/>
    </source>
</evidence>
<dbReference type="PATRIC" id="fig|1331206.3.peg.410"/>
<keyword evidence="4" id="KW-1134">Transmembrane beta strand</keyword>
<dbReference type="GeneID" id="93121343"/>
<proteinExistence type="inferred from homology"/>
<keyword evidence="8" id="KW-0732">Signal</keyword>
<dbReference type="AlphaFoldDB" id="A0A158M8H9"/>
<keyword evidence="3" id="KW-0813">Transport</keyword>
<dbReference type="RefSeq" id="WP_005018274.1">
    <property type="nucleotide sequence ID" value="NZ_JFZZ01000016.1"/>
</dbReference>
<dbReference type="Gene3D" id="1.20.1600.10">
    <property type="entry name" value="Outer membrane efflux proteins (OEP)"/>
    <property type="match status" value="1"/>
</dbReference>
<dbReference type="PANTHER" id="PTHR30026:SF20">
    <property type="entry name" value="OUTER MEMBRANE PROTEIN TOLC"/>
    <property type="match status" value="1"/>
</dbReference>
<keyword evidence="5" id="KW-0812">Transmembrane</keyword>
<dbReference type="InterPro" id="IPR003423">
    <property type="entry name" value="OMP_efflux"/>
</dbReference>
<reference evidence="9 10" key="1">
    <citation type="submission" date="2014-03" db="EMBL/GenBank/DDBJ databases">
        <title>Genome sequence of Bordetella holmseii.</title>
        <authorList>
            <person name="Harvill E."/>
            <person name="Goodfield L.L."/>
            <person name="Ivanov Y."/>
            <person name="Meyer J.A."/>
            <person name="Newth C."/>
            <person name="Cassiday P."/>
            <person name="Tondella M.L."/>
            <person name="Liao P."/>
            <person name="Zimmerman J."/>
            <person name="Meert K."/>
            <person name="Wessel D."/>
            <person name="Berger J."/>
            <person name="Dean J.M."/>
            <person name="Holubkov R."/>
            <person name="Burr J."/>
            <person name="Liu T."/>
            <person name="Brinkac L.M."/>
            <person name="Sanka R."/>
            <person name="Kim M."/>
            <person name="Losada L."/>
        </authorList>
    </citation>
    <scope>NUCLEOTIDE SEQUENCE [LARGE SCALE GENOMIC DNA]</scope>
    <source>
        <strain evidence="9 10">CDC-H585-BH</strain>
    </source>
</reference>
<comment type="similarity">
    <text evidence="2">Belongs to the outer membrane factor (OMF) (TC 1.B.17) family.</text>
</comment>
<dbReference type="NCBIfam" id="TIGR01844">
    <property type="entry name" value="type_I_sec_TolC"/>
    <property type="match status" value="1"/>
</dbReference>
<sequence>MRVRTVAAVLTLFCATATGASAQDLMQVWRDALARDPIYAAARAAYRANNEKLPQARAGLLPQLNAEAGGLYNEMRSTRSLSYDSSGGRGTWDLVLTQPLFDWSRWQRFEQSKLVVADAEVQLQQSLQGLLLRVADAYFGILRAQDALSATEAEKAAIAEQLAAAQRKFELGTATITDTYEAQARYDLVMAEELRLQNAVQNQRDVLAKIVGQAPGALAELPPTVALPAPVPARLSDWSQQAQDASLDVLRAQLQTRIAGHDIEIARSGHYPTLNLRASSGSASDGALRGPGPGRPIDNSVGVTLSIPLYAGGGVSSQVIEKVQLEQKARQDYETARRESLRAAREYFNGVITGLARVRALEAGEKSSRAAVQANQTGYELGVRINLDVLNAQQQLYATQRDLAQARYQTLLDGLRLKATSGMLVETDLDAINRLLRSPSP</sequence>
<evidence type="ECO:0000256" key="1">
    <source>
        <dbReference type="ARBA" id="ARBA00004442"/>
    </source>
</evidence>
<dbReference type="GO" id="GO:0009279">
    <property type="term" value="C:cell outer membrane"/>
    <property type="evidence" value="ECO:0007669"/>
    <property type="project" value="UniProtKB-SubCell"/>
</dbReference>
<dbReference type="GO" id="GO:1990281">
    <property type="term" value="C:efflux pump complex"/>
    <property type="evidence" value="ECO:0007669"/>
    <property type="project" value="TreeGrafter"/>
</dbReference>
<evidence type="ECO:0000256" key="3">
    <source>
        <dbReference type="ARBA" id="ARBA00022448"/>
    </source>
</evidence>
<comment type="caution">
    <text evidence="9">The sequence shown here is derived from an EMBL/GenBank/DDBJ whole genome shotgun (WGS) entry which is preliminary data.</text>
</comment>
<evidence type="ECO:0000313" key="9">
    <source>
        <dbReference type="EMBL" id="KAK98565.1"/>
    </source>
</evidence>
<dbReference type="STRING" id="35814.BBB42_02295"/>
<feature type="chain" id="PRO_5007628727" evidence="8">
    <location>
        <begin position="23"/>
        <end position="441"/>
    </location>
</feature>
<dbReference type="GO" id="GO:0015562">
    <property type="term" value="F:efflux transmembrane transporter activity"/>
    <property type="evidence" value="ECO:0007669"/>
    <property type="project" value="InterPro"/>
</dbReference>
<evidence type="ECO:0000256" key="6">
    <source>
        <dbReference type="ARBA" id="ARBA00023136"/>
    </source>
</evidence>
<dbReference type="SUPFAM" id="SSF56954">
    <property type="entry name" value="Outer membrane efflux proteins (OEP)"/>
    <property type="match status" value="1"/>
</dbReference>
<dbReference type="InterPro" id="IPR051906">
    <property type="entry name" value="TolC-like"/>
</dbReference>
<organism evidence="9 10">
    <name type="scientific">Bordetella holmesii CDC-H585-BH</name>
    <dbReference type="NCBI Taxonomy" id="1331206"/>
    <lineage>
        <taxon>Bacteria</taxon>
        <taxon>Pseudomonadati</taxon>
        <taxon>Pseudomonadota</taxon>
        <taxon>Betaproteobacteria</taxon>
        <taxon>Burkholderiales</taxon>
        <taxon>Alcaligenaceae</taxon>
        <taxon>Bordetella</taxon>
    </lineage>
</organism>
<dbReference type="EMBL" id="JFZZ01000016">
    <property type="protein sequence ID" value="KAK98565.1"/>
    <property type="molecule type" value="Genomic_DNA"/>
</dbReference>
<dbReference type="PANTHER" id="PTHR30026">
    <property type="entry name" value="OUTER MEMBRANE PROTEIN TOLC"/>
    <property type="match status" value="1"/>
</dbReference>
<dbReference type="Pfam" id="PF02321">
    <property type="entry name" value="OEP"/>
    <property type="match status" value="2"/>
</dbReference>
<keyword evidence="6" id="KW-0472">Membrane</keyword>
<feature type="signal peptide" evidence="8">
    <location>
        <begin position="1"/>
        <end position="22"/>
    </location>
</feature>
<accession>A0A158M8H9</accession>